<accession>A0ABQ8E2J9</accession>
<dbReference type="PANTHER" id="PTHR43523:SF4">
    <property type="entry name" value="GLUCOSE-1-PHOSPHATE ADENYLYLTRANSFERASE LARGE SUBUNIT 3, CHLOROPLASTIC"/>
    <property type="match status" value="1"/>
</dbReference>
<gene>
    <name evidence="2" type="ORF">HID58_012805</name>
</gene>
<evidence type="ECO:0000313" key="2">
    <source>
        <dbReference type="EMBL" id="KAH0935688.1"/>
    </source>
</evidence>
<dbReference type="PANTHER" id="PTHR43523">
    <property type="entry name" value="GLUCOSE-1-PHOSPHATE ADENYLYLTRANSFERASE-RELATED"/>
    <property type="match status" value="1"/>
</dbReference>
<reference evidence="2 3" key="1">
    <citation type="submission" date="2021-05" db="EMBL/GenBank/DDBJ databases">
        <title>Genome Assembly of Synthetic Allotetraploid Brassica napus Reveals Homoeologous Exchanges between Subgenomes.</title>
        <authorList>
            <person name="Davis J.T."/>
        </authorList>
    </citation>
    <scope>NUCLEOTIDE SEQUENCE [LARGE SCALE GENOMIC DNA]</scope>
    <source>
        <strain evidence="3">cv. Da-Ae</strain>
        <tissue evidence="2">Seedling</tissue>
    </source>
</reference>
<dbReference type="Pfam" id="PF25247">
    <property type="entry name" value="LbH_GLGC"/>
    <property type="match status" value="1"/>
</dbReference>
<protein>
    <submittedName>
        <fullName evidence="2">Uncharacterized protein</fullName>
    </submittedName>
</protein>
<evidence type="ECO:0000313" key="3">
    <source>
        <dbReference type="Proteomes" id="UP000824890"/>
    </source>
</evidence>
<dbReference type="EMBL" id="JAGKQM010000003">
    <property type="protein sequence ID" value="KAH0935688.1"/>
    <property type="molecule type" value="Genomic_DNA"/>
</dbReference>
<sequence>MLRTTIVISHGCFLRLREFSVHRSILGDWSRLYYGVELQDTLMLGTDYYQTESGIASLLAEGNVPICIGRDTKIRNASLTRMLRLMLLDTQAMKTILIEIPSLARLVAISSLRIYMRPCNNIIRHLKISLLYI</sequence>
<evidence type="ECO:0000256" key="1">
    <source>
        <dbReference type="ARBA" id="ARBA00010443"/>
    </source>
</evidence>
<comment type="caution">
    <text evidence="2">The sequence shown here is derived from an EMBL/GenBank/DDBJ whole genome shotgun (WGS) entry which is preliminary data.</text>
</comment>
<dbReference type="Proteomes" id="UP000824890">
    <property type="component" value="Unassembled WGS sequence"/>
</dbReference>
<comment type="similarity">
    <text evidence="1">Belongs to the bacterial/plant glucose-1-phosphate adenylyltransferase family.</text>
</comment>
<organism evidence="2 3">
    <name type="scientific">Brassica napus</name>
    <name type="common">Rape</name>
    <dbReference type="NCBI Taxonomy" id="3708"/>
    <lineage>
        <taxon>Eukaryota</taxon>
        <taxon>Viridiplantae</taxon>
        <taxon>Streptophyta</taxon>
        <taxon>Embryophyta</taxon>
        <taxon>Tracheophyta</taxon>
        <taxon>Spermatophyta</taxon>
        <taxon>Magnoliopsida</taxon>
        <taxon>eudicotyledons</taxon>
        <taxon>Gunneridae</taxon>
        <taxon>Pentapetalae</taxon>
        <taxon>rosids</taxon>
        <taxon>malvids</taxon>
        <taxon>Brassicales</taxon>
        <taxon>Brassicaceae</taxon>
        <taxon>Brassiceae</taxon>
        <taxon>Brassica</taxon>
    </lineage>
</organism>
<dbReference type="Gene3D" id="2.160.10.10">
    <property type="entry name" value="Hexapeptide repeat proteins"/>
    <property type="match status" value="1"/>
</dbReference>
<keyword evidence="3" id="KW-1185">Reference proteome</keyword>
<proteinExistence type="inferred from homology"/>
<dbReference type="InterPro" id="IPR011831">
    <property type="entry name" value="ADP-Glc_PPase"/>
</dbReference>
<name>A0ABQ8E2J9_BRANA</name>